<sequence length="85" mass="9575">MRKLKTAAALKYQPGNDMIPTVVASGRGYVAEKIMEIAREYNIPSVKDEHTSEILCSLPLNSEIPEHLYHVIAEIYANILYVSKK</sequence>
<dbReference type="OrthoDB" id="9810419at2"/>
<reference evidence="1 2" key="1">
    <citation type="submission" date="2015-09" db="EMBL/GenBank/DDBJ databases">
        <title>Genome sequence of Oxobacter pfennigii DSM 3222.</title>
        <authorList>
            <person name="Poehlein A."/>
            <person name="Bengelsdorf F.R."/>
            <person name="Schiel-Bengelsdorf B."/>
            <person name="Duerre P."/>
            <person name="Daniel R."/>
        </authorList>
    </citation>
    <scope>NUCLEOTIDE SEQUENCE [LARGE SCALE GENOMIC DNA]</scope>
    <source>
        <strain evidence="1 2">DSM 3222</strain>
    </source>
</reference>
<organism evidence="1 2">
    <name type="scientific">Oxobacter pfennigii</name>
    <dbReference type="NCBI Taxonomy" id="36849"/>
    <lineage>
        <taxon>Bacteria</taxon>
        <taxon>Bacillati</taxon>
        <taxon>Bacillota</taxon>
        <taxon>Clostridia</taxon>
        <taxon>Eubacteriales</taxon>
        <taxon>Clostridiaceae</taxon>
        <taxon>Oxobacter</taxon>
    </lineage>
</organism>
<evidence type="ECO:0000313" key="2">
    <source>
        <dbReference type="Proteomes" id="UP000050326"/>
    </source>
</evidence>
<gene>
    <name evidence="1" type="primary">flhB_2</name>
    <name evidence="1" type="ORF">OXPF_19180</name>
</gene>
<keyword evidence="1" id="KW-0282">Flagellum</keyword>
<keyword evidence="1" id="KW-0969">Cilium</keyword>
<dbReference type="STRING" id="36849.OXPF_19180"/>
<dbReference type="EMBL" id="LKET01000029">
    <property type="protein sequence ID" value="KPU44832.1"/>
    <property type="molecule type" value="Genomic_DNA"/>
</dbReference>
<proteinExistence type="predicted"/>
<keyword evidence="1" id="KW-0966">Cell projection</keyword>
<dbReference type="Gene3D" id="3.40.1690.10">
    <property type="entry name" value="secretion proteins EscU"/>
    <property type="match status" value="1"/>
</dbReference>
<dbReference type="PANTHER" id="PTHR30531:SF12">
    <property type="entry name" value="FLAGELLAR BIOSYNTHETIC PROTEIN FLHB"/>
    <property type="match status" value="1"/>
</dbReference>
<dbReference type="PANTHER" id="PTHR30531">
    <property type="entry name" value="FLAGELLAR BIOSYNTHETIC PROTEIN FLHB"/>
    <property type="match status" value="1"/>
</dbReference>
<protein>
    <submittedName>
        <fullName evidence="1">Flagellar biosynthetic protein FlhB</fullName>
    </submittedName>
</protein>
<dbReference type="SUPFAM" id="SSF160544">
    <property type="entry name" value="EscU C-terminal domain-like"/>
    <property type="match status" value="1"/>
</dbReference>
<dbReference type="AlphaFoldDB" id="A0A0N8NTH3"/>
<name>A0A0N8NTH3_9CLOT</name>
<dbReference type="Proteomes" id="UP000050326">
    <property type="component" value="Unassembled WGS sequence"/>
</dbReference>
<keyword evidence="2" id="KW-1185">Reference proteome</keyword>
<evidence type="ECO:0000313" key="1">
    <source>
        <dbReference type="EMBL" id="KPU44832.1"/>
    </source>
</evidence>
<dbReference type="RefSeq" id="WP_054874951.1">
    <property type="nucleotide sequence ID" value="NZ_LKET01000029.1"/>
</dbReference>
<accession>A0A0N8NTH3</accession>
<dbReference type="GO" id="GO:0005886">
    <property type="term" value="C:plasma membrane"/>
    <property type="evidence" value="ECO:0007669"/>
    <property type="project" value="TreeGrafter"/>
</dbReference>
<dbReference type="Pfam" id="PF01312">
    <property type="entry name" value="Bac_export_2"/>
    <property type="match status" value="1"/>
</dbReference>
<dbReference type="InterPro" id="IPR006135">
    <property type="entry name" value="T3SS_substrate_exporter"/>
</dbReference>
<comment type="caution">
    <text evidence="1">The sequence shown here is derived from an EMBL/GenBank/DDBJ whole genome shotgun (WGS) entry which is preliminary data.</text>
</comment>
<dbReference type="InterPro" id="IPR029025">
    <property type="entry name" value="T3SS_substrate_exporter_C"/>
</dbReference>
<dbReference type="GO" id="GO:0009306">
    <property type="term" value="P:protein secretion"/>
    <property type="evidence" value="ECO:0007669"/>
    <property type="project" value="InterPro"/>
</dbReference>